<dbReference type="GO" id="GO:0003964">
    <property type="term" value="F:RNA-directed DNA polymerase activity"/>
    <property type="evidence" value="ECO:0007669"/>
    <property type="project" value="UniProtKB-KW"/>
</dbReference>
<dbReference type="Gene3D" id="1.10.340.70">
    <property type="match status" value="1"/>
</dbReference>
<feature type="region of interest" description="Disordered" evidence="7">
    <location>
        <begin position="41"/>
        <end position="84"/>
    </location>
</feature>
<keyword evidence="4" id="KW-0255">Endonuclease</keyword>
<name>A0A2N9INH5_FAGSY</name>
<dbReference type="PANTHER" id="PTHR35046">
    <property type="entry name" value="ZINC KNUCKLE (CCHC-TYPE) FAMILY PROTEIN"/>
    <property type="match status" value="1"/>
</dbReference>
<evidence type="ECO:0000256" key="1">
    <source>
        <dbReference type="ARBA" id="ARBA00022679"/>
    </source>
</evidence>
<dbReference type="InterPro" id="IPR012337">
    <property type="entry name" value="RNaseH-like_sf"/>
</dbReference>
<accession>A0A2N9INH5</accession>
<sequence>MVGHRHQGYNMEDHDEGHTNFEMDVLRRQLQELQQRLEQYENQGRGARHHDSESDNENPFHRAHSHSSGESTPPHPRFVRNSRLDVPENRKVKVVAIKLRKHASIWWEHLKRQREREGRERITTWAKMKKELKRNKRKQMIARYLGGLHVEISDVVQLQPYWTYNNVCKLAMKMEKQLKEKRGNSFRSFTRDGVFNCGSGSTSKTTTIPKTAAAKPKNEATSVSLVEEDMEMEDEDDFSPETNEHVAEEEEITYANRGEALVVQRSLKVTYVEDEWLRNNIFHIRCTSHGKVCNVIIDGESCENVVVATMVEKLKPWQYDRKTKHDGFKNTYSFEKDGVKVLLIPLKMVHIPKPSFGEGTNLLTRSGVEKALMENGEGFAIVEHEELQRQVEELIEKGLVRESMSPCAIPTLLVPKKDGFWCMCIDSRAVNKITIRYRFPILRLDNLLDQLYGVVIFSKIDLRSGYHQIRMKPGDEWKIAFKTSTFMRLMNHVFKPFIRLFVVVYFDDILIYSKTQRDHMEHLYQVFQTLRKQKLYVNLKKCHFLTNSLVFLGYVVLAEGIKIDLSKIEAIINWPVPKSLHDIRSFHGLASFYRHFIRSFSSIIAPITECLKGGNKLFEVDCDASRVGIGAVLSQEGKPIAFFSEKLKWSRRKYSTYDKEFYAIVRALDHWSHYLLPHEFLLHSDYEALKYLNSQQKLNSRHASWVEFLQPYSFSIKHKSGKLNQVADALSRRHSLLSTMEVQVLGFEVLKELYKNDPDFGNEWESCSQGSFNHFLEVHGGGLAGHFGRDKTLALVQENFFWPKLAHDVECFVKSCKICQIAKSTGLYTPLPVPKAPWEDISLDFVLGLPRTQRNKDSIMVVVDRFSKMAHFVPCNKTANASHIVDLYFREIVKLHGVPKLSHLIMIRIWRNLLRSFVGKNIRQWDLLLAQAEFAYNRSPSQTTGHSPFEVVYGLNPIGPLELAPLPVTKHFSGDAEEQAKEIKKLHEQIRGSILKKNEKYSKQTNKHWKPAAFKEGDLVLQRIRENAYKIELTGDYGVSATFNVSDLSPYYEDQEDQMELGVSLHQPGETDTDSNNQANILNEFAKK</sequence>
<dbReference type="Pfam" id="PF17921">
    <property type="entry name" value="Integrase_H2C2"/>
    <property type="match status" value="1"/>
</dbReference>
<organism evidence="9">
    <name type="scientific">Fagus sylvatica</name>
    <name type="common">Beechnut</name>
    <dbReference type="NCBI Taxonomy" id="28930"/>
    <lineage>
        <taxon>Eukaryota</taxon>
        <taxon>Viridiplantae</taxon>
        <taxon>Streptophyta</taxon>
        <taxon>Embryophyta</taxon>
        <taxon>Tracheophyta</taxon>
        <taxon>Spermatophyta</taxon>
        <taxon>Magnoliopsida</taxon>
        <taxon>eudicotyledons</taxon>
        <taxon>Gunneridae</taxon>
        <taxon>Pentapetalae</taxon>
        <taxon>rosids</taxon>
        <taxon>fabids</taxon>
        <taxon>Fagales</taxon>
        <taxon>Fagaceae</taxon>
        <taxon>Fagus</taxon>
    </lineage>
</organism>
<dbReference type="GO" id="GO:0004519">
    <property type="term" value="F:endonuclease activity"/>
    <property type="evidence" value="ECO:0007669"/>
    <property type="project" value="UniProtKB-KW"/>
</dbReference>
<keyword evidence="5" id="KW-0378">Hydrolase</keyword>
<keyword evidence="1" id="KW-0808">Transferase</keyword>
<dbReference type="CDD" id="cd09274">
    <property type="entry name" value="RNase_HI_RT_Ty3"/>
    <property type="match status" value="1"/>
</dbReference>
<dbReference type="InterPro" id="IPR041373">
    <property type="entry name" value="RT_RNaseH"/>
</dbReference>
<dbReference type="Pfam" id="PF00078">
    <property type="entry name" value="RVT_1"/>
    <property type="match status" value="1"/>
</dbReference>
<dbReference type="AlphaFoldDB" id="A0A2N9INH5"/>
<proteinExistence type="predicted"/>
<dbReference type="PANTHER" id="PTHR35046:SF23">
    <property type="entry name" value="NUCLEOTIDYLTRANSFERASE, RIBONUCLEASE H"/>
    <property type="match status" value="1"/>
</dbReference>
<dbReference type="GO" id="GO:0016787">
    <property type="term" value="F:hydrolase activity"/>
    <property type="evidence" value="ECO:0007669"/>
    <property type="project" value="UniProtKB-KW"/>
</dbReference>
<dbReference type="SUPFAM" id="SSF53098">
    <property type="entry name" value="Ribonuclease H-like"/>
    <property type="match status" value="1"/>
</dbReference>
<keyword evidence="2" id="KW-0548">Nucleotidyltransferase</keyword>
<evidence type="ECO:0000259" key="8">
    <source>
        <dbReference type="PROSITE" id="PS50878"/>
    </source>
</evidence>
<dbReference type="Pfam" id="PF17917">
    <property type="entry name" value="RT_RNaseH"/>
    <property type="match status" value="1"/>
</dbReference>
<dbReference type="InterPro" id="IPR036397">
    <property type="entry name" value="RNaseH_sf"/>
</dbReference>
<keyword evidence="6" id="KW-0695">RNA-directed DNA polymerase</keyword>
<dbReference type="PROSITE" id="PS50878">
    <property type="entry name" value="RT_POL"/>
    <property type="match status" value="1"/>
</dbReference>
<evidence type="ECO:0000256" key="2">
    <source>
        <dbReference type="ARBA" id="ARBA00022695"/>
    </source>
</evidence>
<evidence type="ECO:0000313" key="9">
    <source>
        <dbReference type="EMBL" id="SPD25633.1"/>
    </source>
</evidence>
<dbReference type="Gene3D" id="3.30.70.270">
    <property type="match status" value="3"/>
</dbReference>
<feature type="domain" description="Reverse transcriptase" evidence="8">
    <location>
        <begin position="332"/>
        <end position="556"/>
    </location>
</feature>
<evidence type="ECO:0000256" key="4">
    <source>
        <dbReference type="ARBA" id="ARBA00022759"/>
    </source>
</evidence>
<protein>
    <recommendedName>
        <fullName evidence="8">Reverse transcriptase domain-containing protein</fullName>
    </recommendedName>
</protein>
<dbReference type="FunFam" id="3.30.70.270:FF:000003">
    <property type="entry name" value="Transposon Ty3-G Gag-Pol polyprotein"/>
    <property type="match status" value="1"/>
</dbReference>
<dbReference type="Gene3D" id="3.30.420.10">
    <property type="entry name" value="Ribonuclease H-like superfamily/Ribonuclease H"/>
    <property type="match status" value="2"/>
</dbReference>
<dbReference type="EMBL" id="OIVN01006126">
    <property type="protein sequence ID" value="SPD25633.1"/>
    <property type="molecule type" value="Genomic_DNA"/>
</dbReference>
<dbReference type="InterPro" id="IPR041588">
    <property type="entry name" value="Integrase_H2C2"/>
</dbReference>
<dbReference type="Gene3D" id="3.10.10.10">
    <property type="entry name" value="HIV Type 1 Reverse Transcriptase, subunit A, domain 1"/>
    <property type="match status" value="1"/>
</dbReference>
<dbReference type="GO" id="GO:0003676">
    <property type="term" value="F:nucleic acid binding"/>
    <property type="evidence" value="ECO:0007669"/>
    <property type="project" value="InterPro"/>
</dbReference>
<keyword evidence="3" id="KW-0540">Nuclease</keyword>
<dbReference type="InterPro" id="IPR043128">
    <property type="entry name" value="Rev_trsase/Diguanyl_cyclase"/>
</dbReference>
<reference evidence="9" key="1">
    <citation type="submission" date="2018-02" db="EMBL/GenBank/DDBJ databases">
        <authorList>
            <person name="Cohen D.B."/>
            <person name="Kent A.D."/>
        </authorList>
    </citation>
    <scope>NUCLEOTIDE SEQUENCE</scope>
</reference>
<gene>
    <name evidence="9" type="ORF">FSB_LOCUS53515</name>
</gene>
<evidence type="ECO:0000256" key="6">
    <source>
        <dbReference type="ARBA" id="ARBA00022918"/>
    </source>
</evidence>
<evidence type="ECO:0000256" key="3">
    <source>
        <dbReference type="ARBA" id="ARBA00022722"/>
    </source>
</evidence>
<dbReference type="CDD" id="cd01647">
    <property type="entry name" value="RT_LTR"/>
    <property type="match status" value="1"/>
</dbReference>
<dbReference type="InterPro" id="IPR043502">
    <property type="entry name" value="DNA/RNA_pol_sf"/>
</dbReference>
<evidence type="ECO:0000256" key="5">
    <source>
        <dbReference type="ARBA" id="ARBA00022801"/>
    </source>
</evidence>
<dbReference type="InterPro" id="IPR000477">
    <property type="entry name" value="RT_dom"/>
</dbReference>
<evidence type="ECO:0000256" key="7">
    <source>
        <dbReference type="SAM" id="MobiDB-lite"/>
    </source>
</evidence>
<dbReference type="SUPFAM" id="SSF56672">
    <property type="entry name" value="DNA/RNA polymerases"/>
    <property type="match status" value="1"/>
</dbReference>